<keyword evidence="10 11" id="KW-0472">Membrane</keyword>
<dbReference type="Gene3D" id="1.10.287.130">
    <property type="match status" value="1"/>
</dbReference>
<feature type="domain" description="Histidine kinase" evidence="12">
    <location>
        <begin position="134"/>
        <end position="317"/>
    </location>
</feature>
<evidence type="ECO:0000256" key="5">
    <source>
        <dbReference type="ARBA" id="ARBA00022679"/>
    </source>
</evidence>
<dbReference type="EC" id="2.7.13.3" evidence="3"/>
<keyword evidence="5" id="KW-0808">Transferase</keyword>
<dbReference type="Proteomes" id="UP001596116">
    <property type="component" value="Unassembled WGS sequence"/>
</dbReference>
<gene>
    <name evidence="13" type="ORF">ACFMB1_17595</name>
</gene>
<dbReference type="InterPro" id="IPR050428">
    <property type="entry name" value="TCS_sensor_his_kinase"/>
</dbReference>
<keyword evidence="14" id="KW-1185">Reference proteome</keyword>
<dbReference type="SUPFAM" id="SSF47384">
    <property type="entry name" value="Homodimeric domain of signal transducing histidine kinase"/>
    <property type="match status" value="1"/>
</dbReference>
<dbReference type="InterPro" id="IPR004358">
    <property type="entry name" value="Sig_transdc_His_kin-like_C"/>
</dbReference>
<feature type="transmembrane region" description="Helical" evidence="11">
    <location>
        <begin position="9"/>
        <end position="33"/>
    </location>
</feature>
<dbReference type="SUPFAM" id="SSF55874">
    <property type="entry name" value="ATPase domain of HSP90 chaperone/DNA topoisomerase II/histidine kinase"/>
    <property type="match status" value="1"/>
</dbReference>
<proteinExistence type="predicted"/>
<evidence type="ECO:0000256" key="7">
    <source>
        <dbReference type="ARBA" id="ARBA00022777"/>
    </source>
</evidence>
<evidence type="ECO:0000256" key="2">
    <source>
        <dbReference type="ARBA" id="ARBA00004141"/>
    </source>
</evidence>
<dbReference type="Pfam" id="PF00512">
    <property type="entry name" value="HisKA"/>
    <property type="match status" value="1"/>
</dbReference>
<sequence>MMRSIGGQIAIGLIVAGIFSAVVLVALVGHQYGFFSEHAPPVAATWIEIVDHVIIPLVVFLLLFGLGAFWVIRHVTNRLKAATQDVIAAAERLERYDATNNTLPAEIEPFARAVSQLTAKLETYARRQEAFAMDAAHELKTPLAVLALELDKLPREDAARLRKQLNAMSNMVDQFLLLARSQSAEPLAKQPPVDLHAVARRIAAELAPTAVAEGKAIAFQSDGLPHKVPGLEEAIAAAVRTLAVNAIRATPAGGEVIVEVGPEPAVSVYDGGHGLDEQTLNRFKARGMRADRAPGGGAGLGLAIADRIAEAHGAELQTAMPERPGIRLCFAPMRSSPSA</sequence>
<comment type="subcellular location">
    <subcellularLocation>
        <location evidence="2">Membrane</location>
        <topology evidence="2">Multi-pass membrane protein</topology>
    </subcellularLocation>
</comment>
<dbReference type="Pfam" id="PF02518">
    <property type="entry name" value="HATPase_c"/>
    <property type="match status" value="1"/>
</dbReference>
<dbReference type="InterPro" id="IPR003594">
    <property type="entry name" value="HATPase_dom"/>
</dbReference>
<protein>
    <recommendedName>
        <fullName evidence="3">histidine kinase</fullName>
        <ecNumber evidence="3">2.7.13.3</ecNumber>
    </recommendedName>
</protein>
<dbReference type="PRINTS" id="PR00344">
    <property type="entry name" value="BCTRLSENSOR"/>
</dbReference>
<comment type="catalytic activity">
    <reaction evidence="1">
        <text>ATP + protein L-histidine = ADP + protein N-phospho-L-histidine.</text>
        <dbReference type="EC" id="2.7.13.3"/>
    </reaction>
</comment>
<evidence type="ECO:0000256" key="1">
    <source>
        <dbReference type="ARBA" id="ARBA00000085"/>
    </source>
</evidence>
<organism evidence="13 14">
    <name type="scientific">Hyphococcus aureus</name>
    <dbReference type="NCBI Taxonomy" id="2666033"/>
    <lineage>
        <taxon>Bacteria</taxon>
        <taxon>Pseudomonadati</taxon>
        <taxon>Pseudomonadota</taxon>
        <taxon>Alphaproteobacteria</taxon>
        <taxon>Parvularculales</taxon>
        <taxon>Parvularculaceae</taxon>
        <taxon>Hyphococcus</taxon>
    </lineage>
</organism>
<keyword evidence="7 13" id="KW-0418">Kinase</keyword>
<evidence type="ECO:0000256" key="9">
    <source>
        <dbReference type="ARBA" id="ARBA00023012"/>
    </source>
</evidence>
<dbReference type="InterPro" id="IPR005467">
    <property type="entry name" value="His_kinase_dom"/>
</dbReference>
<keyword evidence="6 11" id="KW-0812">Transmembrane</keyword>
<dbReference type="SMART" id="SM00388">
    <property type="entry name" value="HisKA"/>
    <property type="match status" value="1"/>
</dbReference>
<evidence type="ECO:0000256" key="11">
    <source>
        <dbReference type="SAM" id="Phobius"/>
    </source>
</evidence>
<name>A0ABW1KZ72_9PROT</name>
<dbReference type="PROSITE" id="PS50109">
    <property type="entry name" value="HIS_KIN"/>
    <property type="match status" value="1"/>
</dbReference>
<keyword evidence="4" id="KW-0597">Phosphoprotein</keyword>
<dbReference type="PANTHER" id="PTHR45436">
    <property type="entry name" value="SENSOR HISTIDINE KINASE YKOH"/>
    <property type="match status" value="1"/>
</dbReference>
<keyword evidence="9" id="KW-0902">Two-component regulatory system</keyword>
<dbReference type="GO" id="GO:0016301">
    <property type="term" value="F:kinase activity"/>
    <property type="evidence" value="ECO:0007669"/>
    <property type="project" value="UniProtKB-KW"/>
</dbReference>
<dbReference type="InterPro" id="IPR003661">
    <property type="entry name" value="HisK_dim/P_dom"/>
</dbReference>
<evidence type="ECO:0000256" key="6">
    <source>
        <dbReference type="ARBA" id="ARBA00022692"/>
    </source>
</evidence>
<evidence type="ECO:0000256" key="8">
    <source>
        <dbReference type="ARBA" id="ARBA00022989"/>
    </source>
</evidence>
<evidence type="ECO:0000256" key="3">
    <source>
        <dbReference type="ARBA" id="ARBA00012438"/>
    </source>
</evidence>
<evidence type="ECO:0000259" key="12">
    <source>
        <dbReference type="PROSITE" id="PS50109"/>
    </source>
</evidence>
<evidence type="ECO:0000256" key="10">
    <source>
        <dbReference type="ARBA" id="ARBA00023136"/>
    </source>
</evidence>
<dbReference type="CDD" id="cd00082">
    <property type="entry name" value="HisKA"/>
    <property type="match status" value="1"/>
</dbReference>
<dbReference type="SMART" id="SM00387">
    <property type="entry name" value="HATPase_c"/>
    <property type="match status" value="1"/>
</dbReference>
<dbReference type="Gene3D" id="3.30.565.10">
    <property type="entry name" value="Histidine kinase-like ATPase, C-terminal domain"/>
    <property type="match status" value="1"/>
</dbReference>
<dbReference type="InterPro" id="IPR036097">
    <property type="entry name" value="HisK_dim/P_sf"/>
</dbReference>
<evidence type="ECO:0000313" key="14">
    <source>
        <dbReference type="Proteomes" id="UP001596116"/>
    </source>
</evidence>
<keyword evidence="8 11" id="KW-1133">Transmembrane helix</keyword>
<dbReference type="RefSeq" id="WP_379881229.1">
    <property type="nucleotide sequence ID" value="NZ_JBHPON010000003.1"/>
</dbReference>
<comment type="caution">
    <text evidence="13">The sequence shown here is derived from an EMBL/GenBank/DDBJ whole genome shotgun (WGS) entry which is preliminary data.</text>
</comment>
<reference evidence="13 14" key="1">
    <citation type="submission" date="2024-09" db="EMBL/GenBank/DDBJ databases">
        <authorList>
            <person name="Zhang Z.-H."/>
        </authorList>
    </citation>
    <scope>NUCLEOTIDE SEQUENCE [LARGE SCALE GENOMIC DNA]</scope>
    <source>
        <strain evidence="13 14">HHTR114</strain>
    </source>
</reference>
<dbReference type="InterPro" id="IPR036890">
    <property type="entry name" value="HATPase_C_sf"/>
</dbReference>
<feature type="transmembrane region" description="Helical" evidence="11">
    <location>
        <begin position="53"/>
        <end position="72"/>
    </location>
</feature>
<dbReference type="EMBL" id="JBHPON010000003">
    <property type="protein sequence ID" value="MFC6037375.1"/>
    <property type="molecule type" value="Genomic_DNA"/>
</dbReference>
<evidence type="ECO:0000256" key="4">
    <source>
        <dbReference type="ARBA" id="ARBA00022553"/>
    </source>
</evidence>
<evidence type="ECO:0000313" key="13">
    <source>
        <dbReference type="EMBL" id="MFC6037375.1"/>
    </source>
</evidence>
<dbReference type="PANTHER" id="PTHR45436:SF15">
    <property type="entry name" value="SENSOR HISTIDINE KINASE CUSS"/>
    <property type="match status" value="1"/>
</dbReference>
<accession>A0ABW1KZ72</accession>